<dbReference type="Proteomes" id="UP000182719">
    <property type="component" value="Unassembled WGS sequence"/>
</dbReference>
<name>A0A1H7G9D1_STIAU</name>
<proteinExistence type="predicted"/>
<evidence type="ECO:0000259" key="2">
    <source>
        <dbReference type="Pfam" id="PF03372"/>
    </source>
</evidence>
<dbReference type="InterPro" id="IPR005135">
    <property type="entry name" value="Endo/exonuclease/phosphatase"/>
</dbReference>
<keyword evidence="4" id="KW-1185">Reference proteome</keyword>
<dbReference type="OrthoDB" id="5496627at2"/>
<evidence type="ECO:0000313" key="4">
    <source>
        <dbReference type="Proteomes" id="UP000182719"/>
    </source>
</evidence>
<gene>
    <name evidence="3" type="ORF">SAMN05444354_101348</name>
</gene>
<reference evidence="4" key="1">
    <citation type="submission" date="2016-10" db="EMBL/GenBank/DDBJ databases">
        <authorList>
            <person name="Varghese N."/>
            <person name="Submissions S."/>
        </authorList>
    </citation>
    <scope>NUCLEOTIDE SEQUENCE [LARGE SCALE GENOMIC DNA]</scope>
    <source>
        <strain evidence="4">DSM 17044</strain>
    </source>
</reference>
<evidence type="ECO:0000256" key="1">
    <source>
        <dbReference type="SAM" id="SignalP"/>
    </source>
</evidence>
<dbReference type="GO" id="GO:0003824">
    <property type="term" value="F:catalytic activity"/>
    <property type="evidence" value="ECO:0007669"/>
    <property type="project" value="InterPro"/>
</dbReference>
<feature type="domain" description="Endonuclease/exonuclease/phosphatase" evidence="2">
    <location>
        <begin position="74"/>
        <end position="258"/>
    </location>
</feature>
<accession>A0A1H7G9D1</accession>
<dbReference type="Pfam" id="PF03372">
    <property type="entry name" value="Exo_endo_phos"/>
    <property type="match status" value="1"/>
</dbReference>
<protein>
    <recommendedName>
        <fullName evidence="2">Endonuclease/exonuclease/phosphatase domain-containing protein</fullName>
    </recommendedName>
</protein>
<sequence length="270" mass="28571">MSPRPAPLIQRAGTLAVAVLAVVAASSAAIASVRSADVPKAAAAANEQLRVVTANLAFRGPDAVRNDWNTIGPNADIVFVQEAKNVRLRDILGDAWAVRQDTSSDDRQGSAVVIRKSAVKSVGDLLLVKGTDASSCNNAEEGGIMTRWIARVDVQLNNGRWIRAASLHMPPPRCQYGLGSPFAVMADNVVAFANRSDPLLVLGADWNKVVDADPNEIGARTGLKPRGPDTGPRIDGFYVSPAITTNDLHYLAQTGSDHRPVQMTIGVPAP</sequence>
<evidence type="ECO:0000313" key="3">
    <source>
        <dbReference type="EMBL" id="SEK34738.1"/>
    </source>
</evidence>
<dbReference type="InterPro" id="IPR036691">
    <property type="entry name" value="Endo/exonu/phosph_ase_sf"/>
</dbReference>
<feature type="signal peptide" evidence="1">
    <location>
        <begin position="1"/>
        <end position="31"/>
    </location>
</feature>
<dbReference type="AlphaFoldDB" id="A0A1H7G9D1"/>
<keyword evidence="1" id="KW-0732">Signal</keyword>
<dbReference type="Gene3D" id="3.60.10.10">
    <property type="entry name" value="Endonuclease/exonuclease/phosphatase"/>
    <property type="match status" value="1"/>
</dbReference>
<feature type="chain" id="PRO_5010263798" description="Endonuclease/exonuclease/phosphatase domain-containing protein" evidence="1">
    <location>
        <begin position="32"/>
        <end position="270"/>
    </location>
</feature>
<organism evidence="3 4">
    <name type="scientific">Stigmatella aurantiaca</name>
    <dbReference type="NCBI Taxonomy" id="41"/>
    <lineage>
        <taxon>Bacteria</taxon>
        <taxon>Pseudomonadati</taxon>
        <taxon>Myxococcota</taxon>
        <taxon>Myxococcia</taxon>
        <taxon>Myxococcales</taxon>
        <taxon>Cystobacterineae</taxon>
        <taxon>Archangiaceae</taxon>
        <taxon>Stigmatella</taxon>
    </lineage>
</organism>
<dbReference type="EMBL" id="FOAP01000001">
    <property type="protein sequence ID" value="SEK34738.1"/>
    <property type="molecule type" value="Genomic_DNA"/>
</dbReference>
<dbReference type="SUPFAM" id="SSF56219">
    <property type="entry name" value="DNase I-like"/>
    <property type="match status" value="1"/>
</dbReference>